<proteinExistence type="predicted"/>
<name>A0A3P6FZ76_BRAOL</name>
<accession>A0A3P6FZ76</accession>
<dbReference type="EMBL" id="LR031878">
    <property type="protein sequence ID" value="VDD52451.1"/>
    <property type="molecule type" value="Genomic_DNA"/>
</dbReference>
<protein>
    <submittedName>
        <fullName evidence="1">Uncharacterized protein</fullName>
    </submittedName>
</protein>
<sequence>MEIILFPHLNAINIVSVGRSSASGIRITSRRMMNLWESASSY</sequence>
<organism evidence="1">
    <name type="scientific">Brassica oleracea</name>
    <name type="common">Wild cabbage</name>
    <dbReference type="NCBI Taxonomy" id="3712"/>
    <lineage>
        <taxon>Eukaryota</taxon>
        <taxon>Viridiplantae</taxon>
        <taxon>Streptophyta</taxon>
        <taxon>Embryophyta</taxon>
        <taxon>Tracheophyta</taxon>
        <taxon>Spermatophyta</taxon>
        <taxon>Magnoliopsida</taxon>
        <taxon>eudicotyledons</taxon>
        <taxon>Gunneridae</taxon>
        <taxon>Pentapetalae</taxon>
        <taxon>rosids</taxon>
        <taxon>malvids</taxon>
        <taxon>Brassicales</taxon>
        <taxon>Brassicaceae</taxon>
        <taxon>Brassiceae</taxon>
        <taxon>Brassica</taxon>
    </lineage>
</organism>
<gene>
    <name evidence="1" type="ORF">BOLC1T04840H</name>
</gene>
<dbReference type="AlphaFoldDB" id="A0A3P6FZ76"/>
<reference evidence="1" key="1">
    <citation type="submission" date="2018-11" db="EMBL/GenBank/DDBJ databases">
        <authorList>
            <consortium name="Genoscope - CEA"/>
            <person name="William W."/>
        </authorList>
    </citation>
    <scope>NUCLEOTIDE SEQUENCE</scope>
</reference>
<evidence type="ECO:0000313" key="1">
    <source>
        <dbReference type="EMBL" id="VDD52451.1"/>
    </source>
</evidence>